<evidence type="ECO:0000256" key="1">
    <source>
        <dbReference type="PROSITE-ProRule" id="PRU00182"/>
    </source>
</evidence>
<dbReference type="InterPro" id="IPR036986">
    <property type="entry name" value="S4_RNA-bd_sf"/>
</dbReference>
<dbReference type="GO" id="GO:0003723">
    <property type="term" value="F:RNA binding"/>
    <property type="evidence" value="ECO:0007669"/>
    <property type="project" value="UniProtKB-KW"/>
</dbReference>
<keyword evidence="1" id="KW-0694">RNA-binding</keyword>
<evidence type="ECO:0000313" key="3">
    <source>
        <dbReference type="Proteomes" id="UP000176576"/>
    </source>
</evidence>
<dbReference type="EMBL" id="MHNN01000024">
    <property type="protein sequence ID" value="OGZ45093.1"/>
    <property type="molecule type" value="Genomic_DNA"/>
</dbReference>
<dbReference type="Proteomes" id="UP000176576">
    <property type="component" value="Unassembled WGS sequence"/>
</dbReference>
<reference evidence="2 3" key="1">
    <citation type="journal article" date="2016" name="Nat. Commun.">
        <title>Thousands of microbial genomes shed light on interconnected biogeochemical processes in an aquifer system.</title>
        <authorList>
            <person name="Anantharaman K."/>
            <person name="Brown C.T."/>
            <person name="Hug L.A."/>
            <person name="Sharon I."/>
            <person name="Castelle C.J."/>
            <person name="Probst A.J."/>
            <person name="Thomas B.C."/>
            <person name="Singh A."/>
            <person name="Wilkins M.J."/>
            <person name="Karaoz U."/>
            <person name="Brodie E.L."/>
            <person name="Williams K.H."/>
            <person name="Hubbard S.S."/>
            <person name="Banfield J.F."/>
        </authorList>
    </citation>
    <scope>NUCLEOTIDE SEQUENCE [LARGE SCALE GENOMIC DNA]</scope>
</reference>
<dbReference type="AlphaFoldDB" id="A0A1G2G4B7"/>
<dbReference type="SUPFAM" id="SSF55174">
    <property type="entry name" value="Alpha-L RNA-binding motif"/>
    <property type="match status" value="1"/>
</dbReference>
<dbReference type="PROSITE" id="PS50889">
    <property type="entry name" value="S4"/>
    <property type="match status" value="1"/>
</dbReference>
<comment type="caution">
    <text evidence="2">The sequence shown here is derived from an EMBL/GenBank/DDBJ whole genome shotgun (WGS) entry which is preliminary data.</text>
</comment>
<protein>
    <submittedName>
        <fullName evidence="2">Uncharacterized protein</fullName>
    </submittedName>
</protein>
<dbReference type="Gene3D" id="3.10.290.10">
    <property type="entry name" value="RNA-binding S4 domain"/>
    <property type="match status" value="1"/>
</dbReference>
<sequence>MFLFFPLFRDCTRVSLDDIVKKKALLDEGENPRTLKLELAQEITALYHGVDIAKSARRQWEEVFSQKKIPETIPEISVRNSTLLLDVLMEEKWCKSKAFARRLFDQGAVEFNQTVIKDVSFVLMRDGVLRVGKKILVRVRIR</sequence>
<dbReference type="STRING" id="1802117.A3J54_04425"/>
<organism evidence="2 3">
    <name type="scientific">Candidatus Ryanbacteria bacterium RIFCSPHIGHO2_02_FULL_45_13b</name>
    <dbReference type="NCBI Taxonomy" id="1802117"/>
    <lineage>
        <taxon>Bacteria</taxon>
        <taxon>Candidatus Ryaniibacteriota</taxon>
    </lineage>
</organism>
<proteinExistence type="predicted"/>
<accession>A0A1G2G4B7</accession>
<name>A0A1G2G4B7_9BACT</name>
<evidence type="ECO:0000313" key="2">
    <source>
        <dbReference type="EMBL" id="OGZ45093.1"/>
    </source>
</evidence>
<dbReference type="Gene3D" id="1.10.240.10">
    <property type="entry name" value="Tyrosyl-Transfer RNA Synthetase"/>
    <property type="match status" value="1"/>
</dbReference>
<gene>
    <name evidence="2" type="ORF">A3J54_04425</name>
</gene>